<proteinExistence type="predicted"/>
<dbReference type="Proteomes" id="UP000031656">
    <property type="component" value="Chromosome"/>
</dbReference>
<evidence type="ECO:0000313" key="4">
    <source>
        <dbReference type="Proteomes" id="UP000031656"/>
    </source>
</evidence>
<feature type="domain" description="NAD-dependent epimerase/dehydratase" evidence="2">
    <location>
        <begin position="3"/>
        <end position="249"/>
    </location>
</feature>
<dbReference type="PANTHER" id="PTHR43574">
    <property type="entry name" value="EPIMERASE-RELATED"/>
    <property type="match status" value="1"/>
</dbReference>
<dbReference type="GeneID" id="56905459"/>
<accession>A0A067Z4V1</accession>
<evidence type="ECO:0000313" key="3">
    <source>
        <dbReference type="EMBL" id="AHK71127.1"/>
    </source>
</evidence>
<dbReference type="PRINTS" id="PR01713">
    <property type="entry name" value="NUCEPIMERASE"/>
</dbReference>
<sequence length="322" mass="36097">MKVLVTGVAGFIGFHVARALLKQGMEIVGVDTLNAYYDPALKAARLEQLEPYPGFSFLKVDVASPAAMQDLVARYPDLEGVIHLAAQAGVRHSMVDPYSYVTSNVMGQVALLEACRHLKKLTHVVYASSSSVYGRNQSVPFRETDRVERPSSVYAVTKRAAELMSESYAYLHGIPQTGLRFFTVYGPWGRPDMAYYGFAKAISEGRPVTLYEGKHLSRDFTYIDDIVRGVQQVLGRPPEAGMSRVLNLGGDKPERVTRMIELLEQNLGKKAFVERRPRPVADMESTWASLENVREFCGWKPAVSFEDGMKEFCLWFRKFHGI</sequence>
<gene>
    <name evidence="3" type="ORF">GLS_c12240</name>
</gene>
<dbReference type="KEGG" id="goy:GLS_c12240"/>
<dbReference type="Gene3D" id="3.40.50.720">
    <property type="entry name" value="NAD(P)-binding Rossmann-like Domain"/>
    <property type="match status" value="1"/>
</dbReference>
<dbReference type="EMBL" id="CP004373">
    <property type="protein sequence ID" value="AHK71127.1"/>
    <property type="molecule type" value="Genomic_DNA"/>
</dbReference>
<reference evidence="3 4" key="1">
    <citation type="journal article" date="2015" name="Appl. Microbiol. Biotechnol.">
        <title>The consequence of an additional NADH dehydrogenase paralog on the growth of Gluconobacter oxydans DSM3504.</title>
        <authorList>
            <person name="Kostner D."/>
            <person name="Luchterhand B."/>
            <person name="Junker A."/>
            <person name="Volland S."/>
            <person name="Daniel R."/>
            <person name="Buchs J."/>
            <person name="Liebl W."/>
            <person name="Ehrenreich A."/>
        </authorList>
    </citation>
    <scope>NUCLEOTIDE SEQUENCE [LARGE SCALE GENOMIC DNA]</scope>
    <source>
        <strain evidence="3">DSM 3504</strain>
    </source>
</reference>
<dbReference type="RefSeq" id="WP_041111588.1">
    <property type="nucleotide sequence ID" value="NZ_CP004373.1"/>
</dbReference>
<dbReference type="Pfam" id="PF01370">
    <property type="entry name" value="Epimerase"/>
    <property type="match status" value="1"/>
</dbReference>
<dbReference type="AlphaFoldDB" id="A0A067Z4V1"/>
<organism evidence="3 4">
    <name type="scientific">Gluconobacter oxydans DSM 3504</name>
    <dbReference type="NCBI Taxonomy" id="1288313"/>
    <lineage>
        <taxon>Bacteria</taxon>
        <taxon>Pseudomonadati</taxon>
        <taxon>Pseudomonadota</taxon>
        <taxon>Alphaproteobacteria</taxon>
        <taxon>Acetobacterales</taxon>
        <taxon>Acetobacteraceae</taxon>
        <taxon>Gluconobacter</taxon>
    </lineage>
</organism>
<dbReference type="InterPro" id="IPR001509">
    <property type="entry name" value="Epimerase_deHydtase"/>
</dbReference>
<keyword evidence="1" id="KW-0520">NAD</keyword>
<protein>
    <submittedName>
        <fullName evidence="3">Putative UDP-N-acetylglucosamine 4-epimerase</fullName>
    </submittedName>
</protein>
<dbReference type="SUPFAM" id="SSF51735">
    <property type="entry name" value="NAD(P)-binding Rossmann-fold domains"/>
    <property type="match status" value="1"/>
</dbReference>
<evidence type="ECO:0000256" key="1">
    <source>
        <dbReference type="ARBA" id="ARBA00023027"/>
    </source>
</evidence>
<dbReference type="InterPro" id="IPR036291">
    <property type="entry name" value="NAD(P)-bd_dom_sf"/>
</dbReference>
<evidence type="ECO:0000259" key="2">
    <source>
        <dbReference type="Pfam" id="PF01370"/>
    </source>
</evidence>
<name>A0A067Z4V1_GLUOY</name>
<dbReference type="HOGENOM" id="CLU_007383_1_7_5"/>